<evidence type="ECO:0000313" key="3">
    <source>
        <dbReference type="Proteomes" id="UP001168877"/>
    </source>
</evidence>
<proteinExistence type="predicted"/>
<reference evidence="2" key="1">
    <citation type="journal article" date="2022" name="Plant J.">
        <title>Strategies of tolerance reflected in two North American maple genomes.</title>
        <authorList>
            <person name="McEvoy S.L."/>
            <person name="Sezen U.U."/>
            <person name="Trouern-Trend A."/>
            <person name="McMahon S.M."/>
            <person name="Schaberg P.G."/>
            <person name="Yang J."/>
            <person name="Wegrzyn J.L."/>
            <person name="Swenson N.G."/>
        </authorList>
    </citation>
    <scope>NUCLEOTIDE SEQUENCE</scope>
    <source>
        <strain evidence="2">NS2018</strain>
    </source>
</reference>
<protein>
    <submittedName>
        <fullName evidence="2">Uncharacterized protein</fullName>
    </submittedName>
</protein>
<reference evidence="2" key="2">
    <citation type="submission" date="2023-06" db="EMBL/GenBank/DDBJ databases">
        <authorList>
            <person name="Swenson N.G."/>
            <person name="Wegrzyn J.L."/>
            <person name="Mcevoy S.L."/>
        </authorList>
    </citation>
    <scope>NUCLEOTIDE SEQUENCE</scope>
    <source>
        <strain evidence="2">NS2018</strain>
        <tissue evidence="2">Leaf</tissue>
    </source>
</reference>
<feature type="region of interest" description="Disordered" evidence="1">
    <location>
        <begin position="1"/>
        <end position="21"/>
    </location>
</feature>
<comment type="caution">
    <text evidence="2">The sequence shown here is derived from an EMBL/GenBank/DDBJ whole genome shotgun (WGS) entry which is preliminary data.</text>
</comment>
<keyword evidence="3" id="KW-1185">Reference proteome</keyword>
<evidence type="ECO:0000313" key="2">
    <source>
        <dbReference type="EMBL" id="KAK0573323.1"/>
    </source>
</evidence>
<name>A0AA39RFY1_ACESA</name>
<feature type="compositionally biased region" description="Polar residues" evidence="1">
    <location>
        <begin position="12"/>
        <end position="21"/>
    </location>
</feature>
<dbReference type="AlphaFoldDB" id="A0AA39RFY1"/>
<dbReference type="Proteomes" id="UP001168877">
    <property type="component" value="Unassembled WGS sequence"/>
</dbReference>
<dbReference type="EMBL" id="JAUESC010000387">
    <property type="protein sequence ID" value="KAK0573323.1"/>
    <property type="molecule type" value="Genomic_DNA"/>
</dbReference>
<organism evidence="2 3">
    <name type="scientific">Acer saccharum</name>
    <name type="common">Sugar maple</name>
    <dbReference type="NCBI Taxonomy" id="4024"/>
    <lineage>
        <taxon>Eukaryota</taxon>
        <taxon>Viridiplantae</taxon>
        <taxon>Streptophyta</taxon>
        <taxon>Embryophyta</taxon>
        <taxon>Tracheophyta</taxon>
        <taxon>Spermatophyta</taxon>
        <taxon>Magnoliopsida</taxon>
        <taxon>eudicotyledons</taxon>
        <taxon>Gunneridae</taxon>
        <taxon>Pentapetalae</taxon>
        <taxon>rosids</taxon>
        <taxon>malvids</taxon>
        <taxon>Sapindales</taxon>
        <taxon>Sapindaceae</taxon>
        <taxon>Hippocastanoideae</taxon>
        <taxon>Acereae</taxon>
        <taxon>Acer</taxon>
    </lineage>
</organism>
<evidence type="ECO:0000256" key="1">
    <source>
        <dbReference type="SAM" id="MobiDB-lite"/>
    </source>
</evidence>
<accession>A0AA39RFY1</accession>
<feature type="region of interest" description="Disordered" evidence="1">
    <location>
        <begin position="137"/>
        <end position="156"/>
    </location>
</feature>
<gene>
    <name evidence="2" type="ORF">LWI29_006396</name>
</gene>
<sequence>MGASSGGKKASTMGSMGKISSDTRYGDGLPVYGVDVSGKGVGNRKETVKPYVSINGRKVGNPVKEGNNIMGASRFAVLSKEVIEGSTENKRLHIPKKLILVPITSVLAEISNKGGNMKKLVPSSTNKYLVTTNTNKSHNSVSLKENMGEGKGSNKGKQVNVELEEDLEDSEVLKLLHNDMMDIVMTATIAPSTGIDGCSSGLGEGNSSSSVICDGSVDLVPMQLVDVSVAKDLKVVALNLREAMEVALE</sequence>